<proteinExistence type="predicted"/>
<keyword evidence="3" id="KW-1185">Reference proteome</keyword>
<evidence type="ECO:0000313" key="3">
    <source>
        <dbReference type="Proteomes" id="UP001358586"/>
    </source>
</evidence>
<name>A0ABR0QM62_GOSAR</name>
<dbReference type="Pfam" id="PF07727">
    <property type="entry name" value="RVT_2"/>
    <property type="match status" value="1"/>
</dbReference>
<dbReference type="EMBL" id="JARKNE010000003">
    <property type="protein sequence ID" value="KAK5840033.1"/>
    <property type="molecule type" value="Genomic_DNA"/>
</dbReference>
<comment type="caution">
    <text evidence="2">The sequence shown here is derived from an EMBL/GenBank/DDBJ whole genome shotgun (WGS) entry which is preliminary data.</text>
</comment>
<reference evidence="2 3" key="1">
    <citation type="submission" date="2023-03" db="EMBL/GenBank/DDBJ databases">
        <title>WGS of Gossypium arboreum.</title>
        <authorList>
            <person name="Yu D."/>
        </authorList>
    </citation>
    <scope>NUCLEOTIDE SEQUENCE [LARGE SCALE GENOMIC DNA]</scope>
    <source>
        <tissue evidence="2">Leaf</tissue>
    </source>
</reference>
<dbReference type="InterPro" id="IPR013103">
    <property type="entry name" value="RVT_2"/>
</dbReference>
<evidence type="ECO:0000313" key="2">
    <source>
        <dbReference type="EMBL" id="KAK5840033.1"/>
    </source>
</evidence>
<organism evidence="2 3">
    <name type="scientific">Gossypium arboreum</name>
    <name type="common">Tree cotton</name>
    <name type="synonym">Gossypium nanking</name>
    <dbReference type="NCBI Taxonomy" id="29729"/>
    <lineage>
        <taxon>Eukaryota</taxon>
        <taxon>Viridiplantae</taxon>
        <taxon>Streptophyta</taxon>
        <taxon>Embryophyta</taxon>
        <taxon>Tracheophyta</taxon>
        <taxon>Spermatophyta</taxon>
        <taxon>Magnoliopsida</taxon>
        <taxon>eudicotyledons</taxon>
        <taxon>Gunneridae</taxon>
        <taxon>Pentapetalae</taxon>
        <taxon>rosids</taxon>
        <taxon>malvids</taxon>
        <taxon>Malvales</taxon>
        <taxon>Malvaceae</taxon>
        <taxon>Malvoideae</taxon>
        <taxon>Gossypium</taxon>
    </lineage>
</organism>
<protein>
    <recommendedName>
        <fullName evidence="1">Reverse transcriptase Ty1/copia-type domain-containing protein</fullName>
    </recommendedName>
</protein>
<sequence length="87" mass="10082">MKAEMDSMDPNSVWELVDLPKGIKLIVCRWINNEKRNTGGKVKTYKARHVAKGYTQKEDIDYEKNLLSSCHAQVKPHIIIHFNDTQL</sequence>
<feature type="domain" description="Reverse transcriptase Ty1/copia-type" evidence="1">
    <location>
        <begin position="11"/>
        <end position="64"/>
    </location>
</feature>
<dbReference type="Proteomes" id="UP001358586">
    <property type="component" value="Chromosome 3"/>
</dbReference>
<evidence type="ECO:0000259" key="1">
    <source>
        <dbReference type="Pfam" id="PF07727"/>
    </source>
</evidence>
<gene>
    <name evidence="2" type="ORF">PVK06_008900</name>
</gene>
<accession>A0ABR0QM62</accession>